<gene>
    <name evidence="3" type="ORF">AA0535_2996</name>
</gene>
<accession>A0ABQ0Q6T2</accession>
<dbReference type="Proteomes" id="UP001062776">
    <property type="component" value="Unassembled WGS sequence"/>
</dbReference>
<dbReference type="RefSeq" id="WP_264817540.1">
    <property type="nucleotide sequence ID" value="NZ_BAPV01000061.1"/>
</dbReference>
<dbReference type="InterPro" id="IPR015424">
    <property type="entry name" value="PyrdxlP-dep_Trfase"/>
</dbReference>
<reference evidence="3" key="1">
    <citation type="submission" date="2013-04" db="EMBL/GenBank/DDBJ databases">
        <title>The genome sequencing project of 58 acetic acid bacteria.</title>
        <authorList>
            <person name="Okamoto-Kainuma A."/>
            <person name="Ishikawa M."/>
            <person name="Umino S."/>
            <person name="Koizumi Y."/>
            <person name="Shiwa Y."/>
            <person name="Yoshikawa H."/>
            <person name="Matsutani M."/>
            <person name="Matsushita K."/>
        </authorList>
    </citation>
    <scope>NUCLEOTIDE SEQUENCE</scope>
    <source>
        <strain evidence="3">NRIC 0535</strain>
    </source>
</reference>
<dbReference type="Gene3D" id="3.90.1150.10">
    <property type="entry name" value="Aspartate Aminotransferase, domain 1"/>
    <property type="match status" value="1"/>
</dbReference>
<dbReference type="InterPro" id="IPR000192">
    <property type="entry name" value="Aminotrans_V_dom"/>
</dbReference>
<dbReference type="InterPro" id="IPR015421">
    <property type="entry name" value="PyrdxlP-dep_Trfase_major"/>
</dbReference>
<keyword evidence="1" id="KW-0663">Pyridoxal phosphate</keyword>
<organism evidence="3 4">
    <name type="scientific">Asaia krungthepensis NRIC 0535</name>
    <dbReference type="NCBI Taxonomy" id="1307925"/>
    <lineage>
        <taxon>Bacteria</taxon>
        <taxon>Pseudomonadati</taxon>
        <taxon>Pseudomonadota</taxon>
        <taxon>Alphaproteobacteria</taxon>
        <taxon>Acetobacterales</taxon>
        <taxon>Acetobacteraceae</taxon>
        <taxon>Asaia</taxon>
    </lineage>
</organism>
<evidence type="ECO:0000313" key="4">
    <source>
        <dbReference type="Proteomes" id="UP001062776"/>
    </source>
</evidence>
<dbReference type="SUPFAM" id="SSF53383">
    <property type="entry name" value="PLP-dependent transferases"/>
    <property type="match status" value="1"/>
</dbReference>
<protein>
    <submittedName>
        <fullName evidence="3">NifS-like protein</fullName>
    </submittedName>
</protein>
<dbReference type="Gene3D" id="3.40.640.10">
    <property type="entry name" value="Type I PLP-dependent aspartate aminotransferase-like (Major domain)"/>
    <property type="match status" value="1"/>
</dbReference>
<proteinExistence type="predicted"/>
<dbReference type="PANTHER" id="PTHR43686:SF1">
    <property type="entry name" value="AMINOTRAN_5 DOMAIN-CONTAINING PROTEIN"/>
    <property type="match status" value="1"/>
</dbReference>
<dbReference type="Pfam" id="PF00266">
    <property type="entry name" value="Aminotran_5"/>
    <property type="match status" value="1"/>
</dbReference>
<evidence type="ECO:0000313" key="3">
    <source>
        <dbReference type="EMBL" id="GBQ93940.1"/>
    </source>
</evidence>
<feature type="domain" description="Aminotransferase class V" evidence="2">
    <location>
        <begin position="46"/>
        <end position="410"/>
    </location>
</feature>
<comment type="caution">
    <text evidence="3">The sequence shown here is derived from an EMBL/GenBank/DDBJ whole genome shotgun (WGS) entry which is preliminary data.</text>
</comment>
<evidence type="ECO:0000256" key="1">
    <source>
        <dbReference type="ARBA" id="ARBA00022898"/>
    </source>
</evidence>
<sequence length="485" mass="51749">MFDPDTCLDDFARTLSGAGGIEALRKGVIGEGVAVPGPFGDHPLLYADYVASGRALLQVENFMLTQVLPYYANSHTQASYCGRMMTRLRTAARGQIARLCKAPAGYSVVFTGSGATAGINRLVSLMGVAQSVAEGRNPLVIIGPYEHHSNILPWRESGAEIVEIEEGQQGGPDLAVLESVLSAAGRDRLVVGAFSAASNVTGILTDVDAVTRLLNAYGARSVWDYAGGGPYLAIDMAAGTAAQKDAVVISPHKFLGGPGASGVMIVRDEAVAITRPSLPGGGTVRFVSPWGHDYSDRVSDREEAGTPNVVGDIRAALAFLVKEAIGQDFMDARHAALRERAHAAWSKVPEIDLIGASPAMQALPIFSMRIRDSQRGGHIHQQLFTRLLSDCYGIQARGGCACAGPYAHRLLSIDAPASDILRRAILSGHEIDKPGWTRLNFSVLMSDEKVDRVIDAVTALARQPYPMADFYRCDEQTARFEALSA</sequence>
<evidence type="ECO:0000259" key="2">
    <source>
        <dbReference type="Pfam" id="PF00266"/>
    </source>
</evidence>
<name>A0ABQ0Q6T2_9PROT</name>
<dbReference type="InterPro" id="IPR015422">
    <property type="entry name" value="PyrdxlP-dep_Trfase_small"/>
</dbReference>
<dbReference type="EMBL" id="BAPV01000061">
    <property type="protein sequence ID" value="GBQ93940.1"/>
    <property type="molecule type" value="Genomic_DNA"/>
</dbReference>
<dbReference type="PANTHER" id="PTHR43686">
    <property type="entry name" value="SULFURTRANSFERASE-RELATED"/>
    <property type="match status" value="1"/>
</dbReference>
<keyword evidence="4" id="KW-1185">Reference proteome</keyword>